<protein>
    <submittedName>
        <fullName evidence="2">Uncharacterized protein</fullName>
    </submittedName>
</protein>
<evidence type="ECO:0000313" key="3">
    <source>
        <dbReference type="Proteomes" id="UP000322876"/>
    </source>
</evidence>
<reference evidence="2 3" key="1">
    <citation type="submission" date="2019-06" db="EMBL/GenBank/DDBJ databases">
        <title>Genomic insights into carbon and energy metabolism of Deferribacter autotrophicus revealed new metabolic traits in the phylum Deferribacteres.</title>
        <authorList>
            <person name="Slobodkin A.I."/>
            <person name="Slobodkina G.B."/>
            <person name="Allioux M."/>
            <person name="Alain K."/>
            <person name="Jebbar M."/>
            <person name="Shadrin V."/>
            <person name="Kublanov I.V."/>
            <person name="Toshchakov S.V."/>
            <person name="Bonch-Osmolovskaya E.A."/>
        </authorList>
    </citation>
    <scope>NUCLEOTIDE SEQUENCE [LARGE SCALE GENOMIC DNA]</scope>
    <source>
        <strain evidence="2 3">SL50</strain>
    </source>
</reference>
<name>A0A5A8F923_9BACT</name>
<dbReference type="Proteomes" id="UP000322876">
    <property type="component" value="Unassembled WGS sequence"/>
</dbReference>
<proteinExistence type="predicted"/>
<feature type="transmembrane region" description="Helical" evidence="1">
    <location>
        <begin position="38"/>
        <end position="58"/>
    </location>
</feature>
<keyword evidence="1" id="KW-1133">Transmembrane helix</keyword>
<gene>
    <name evidence="2" type="ORF">FHQ18_00405</name>
</gene>
<evidence type="ECO:0000313" key="2">
    <source>
        <dbReference type="EMBL" id="KAA0259372.1"/>
    </source>
</evidence>
<keyword evidence="3" id="KW-1185">Reference proteome</keyword>
<sequence length="176" mass="20610">MLNLIISFILILITVFVLLASVRLLIEPYIQIPKAKFISFITSPLWCLFLFVLLPLALRDFSLGDLEFSFSFVKNYLLSNKNIFDKLYPILVIPISVLWLYILPSHIWIQNNKEKIDSKIKNFARILNFFVGIHYTGFVGRIFINELFELFDIFFLIIYILGSLTHEVANKENNEI</sequence>
<feature type="transmembrane region" description="Helical" evidence="1">
    <location>
        <begin position="87"/>
        <end position="103"/>
    </location>
</feature>
<comment type="caution">
    <text evidence="2">The sequence shown here is derived from an EMBL/GenBank/DDBJ whole genome shotgun (WGS) entry which is preliminary data.</text>
</comment>
<dbReference type="EMBL" id="VFJB01000001">
    <property type="protein sequence ID" value="KAA0259372.1"/>
    <property type="molecule type" value="Genomic_DNA"/>
</dbReference>
<feature type="transmembrane region" description="Helical" evidence="1">
    <location>
        <begin position="123"/>
        <end position="144"/>
    </location>
</feature>
<accession>A0A5A8F923</accession>
<dbReference type="AlphaFoldDB" id="A0A5A8F923"/>
<feature type="transmembrane region" description="Helical" evidence="1">
    <location>
        <begin position="6"/>
        <end position="26"/>
    </location>
</feature>
<keyword evidence="1" id="KW-0472">Membrane</keyword>
<evidence type="ECO:0000256" key="1">
    <source>
        <dbReference type="SAM" id="Phobius"/>
    </source>
</evidence>
<feature type="transmembrane region" description="Helical" evidence="1">
    <location>
        <begin position="150"/>
        <end position="169"/>
    </location>
</feature>
<dbReference type="RefSeq" id="WP_149265193.1">
    <property type="nucleotide sequence ID" value="NZ_VFJB01000001.1"/>
</dbReference>
<keyword evidence="1" id="KW-0812">Transmembrane</keyword>
<organism evidence="2 3">
    <name type="scientific">Deferribacter autotrophicus</name>
    <dbReference type="NCBI Taxonomy" id="500465"/>
    <lineage>
        <taxon>Bacteria</taxon>
        <taxon>Pseudomonadati</taxon>
        <taxon>Deferribacterota</taxon>
        <taxon>Deferribacteres</taxon>
        <taxon>Deferribacterales</taxon>
        <taxon>Deferribacteraceae</taxon>
        <taxon>Deferribacter</taxon>
    </lineage>
</organism>